<feature type="region of interest" description="Disordered" evidence="4">
    <location>
        <begin position="84"/>
        <end position="109"/>
    </location>
</feature>
<keyword evidence="6" id="KW-1185">Reference proteome</keyword>
<evidence type="ECO:0000256" key="2">
    <source>
        <dbReference type="HAMAP-Rule" id="MF_00274"/>
    </source>
</evidence>
<name>A0ABS2BHT2_9NEIS</name>
<evidence type="ECO:0000256" key="4">
    <source>
        <dbReference type="SAM" id="MobiDB-lite"/>
    </source>
</evidence>
<protein>
    <recommendedName>
        <fullName evidence="2">Nucleoid-associated protein JMJ54_04875</fullName>
    </recommendedName>
</protein>
<dbReference type="Pfam" id="PF02575">
    <property type="entry name" value="YbaB_DNA_bd"/>
    <property type="match status" value="1"/>
</dbReference>
<comment type="similarity">
    <text evidence="2">Belongs to the YbaB/EbfC family.</text>
</comment>
<comment type="caution">
    <text evidence="5">The sequence shown here is derived from an EMBL/GenBank/DDBJ whole genome shotgun (WGS) entry which is preliminary data.</text>
</comment>
<dbReference type="SUPFAM" id="SSF82607">
    <property type="entry name" value="YbaB-like"/>
    <property type="match status" value="1"/>
</dbReference>
<dbReference type="InterPro" id="IPR036894">
    <property type="entry name" value="YbaB-like_sf"/>
</dbReference>
<keyword evidence="2" id="KW-0963">Cytoplasm</keyword>
<reference evidence="5 6" key="1">
    <citation type="submission" date="2021-01" db="EMBL/GenBank/DDBJ databases">
        <title>Draft Genome Sequence and Polyhydroxyalkanoate Biosynthetic Potential of Jeongeupia naejangsanensis Type Strain DSM 24253.</title>
        <authorList>
            <person name="Turrini P."/>
            <person name="Artuso I."/>
            <person name="Lugli G.A."/>
            <person name="Frangipani E."/>
            <person name="Ventura M."/>
            <person name="Visca P."/>
        </authorList>
    </citation>
    <scope>NUCLEOTIDE SEQUENCE [LARGE SCALE GENOMIC DNA]</scope>
    <source>
        <strain evidence="5 6">DSM 24253</strain>
    </source>
</reference>
<feature type="compositionally biased region" description="Pro residues" evidence="4">
    <location>
        <begin position="100"/>
        <end position="109"/>
    </location>
</feature>
<organism evidence="5 6">
    <name type="scientific">Jeongeupia naejangsanensis</name>
    <dbReference type="NCBI Taxonomy" id="613195"/>
    <lineage>
        <taxon>Bacteria</taxon>
        <taxon>Pseudomonadati</taxon>
        <taxon>Pseudomonadota</taxon>
        <taxon>Betaproteobacteria</taxon>
        <taxon>Neisseriales</taxon>
        <taxon>Chitinibacteraceae</taxon>
        <taxon>Jeongeupia</taxon>
    </lineage>
</organism>
<evidence type="ECO:0000256" key="3">
    <source>
        <dbReference type="SAM" id="Coils"/>
    </source>
</evidence>
<comment type="function">
    <text evidence="2">Binds to DNA and alters its conformation. May be involved in regulation of gene expression, nucleoid organization and DNA protection.</text>
</comment>
<comment type="subcellular location">
    <subcellularLocation>
        <location evidence="2">Cytoplasm</location>
        <location evidence="2">Nucleoid</location>
    </subcellularLocation>
</comment>
<dbReference type="NCBIfam" id="TIGR00103">
    <property type="entry name" value="DNA_YbaB_EbfC"/>
    <property type="match status" value="1"/>
</dbReference>
<gene>
    <name evidence="5" type="ORF">JMJ54_04875</name>
</gene>
<dbReference type="PANTHER" id="PTHR33449">
    <property type="entry name" value="NUCLEOID-ASSOCIATED PROTEIN YBAB"/>
    <property type="match status" value="1"/>
</dbReference>
<proteinExistence type="inferred from homology"/>
<dbReference type="HAMAP" id="MF_00274">
    <property type="entry name" value="DNA_YbaB_EbfC"/>
    <property type="match status" value="1"/>
</dbReference>
<keyword evidence="3" id="KW-0175">Coiled coil</keyword>
<dbReference type="RefSeq" id="WP_203536800.1">
    <property type="nucleotide sequence ID" value="NZ_JAESND010000001.1"/>
</dbReference>
<sequence>MFNKGGIGQLMQQAQKMQEKMQKAQEELANVEVEGQAGAGMVKIVMTCSHVVKRVAIDDSLLSDDKDMLEDLIAAAFNDAQRKAEATSQERMSGMTAGLPLPPGFKMPF</sequence>
<dbReference type="Gene3D" id="3.30.1310.10">
    <property type="entry name" value="Nucleoid-associated protein YbaB-like domain"/>
    <property type="match status" value="1"/>
</dbReference>
<dbReference type="EMBL" id="JAESND010000001">
    <property type="protein sequence ID" value="MBM3115156.1"/>
    <property type="molecule type" value="Genomic_DNA"/>
</dbReference>
<keyword evidence="1 2" id="KW-0238">DNA-binding</keyword>
<dbReference type="Proteomes" id="UP000809431">
    <property type="component" value="Unassembled WGS sequence"/>
</dbReference>
<evidence type="ECO:0000313" key="6">
    <source>
        <dbReference type="Proteomes" id="UP000809431"/>
    </source>
</evidence>
<comment type="subunit">
    <text evidence="2">Homodimer.</text>
</comment>
<dbReference type="PIRSF" id="PIRSF004555">
    <property type="entry name" value="UCP004555"/>
    <property type="match status" value="1"/>
</dbReference>
<dbReference type="PANTHER" id="PTHR33449:SF1">
    <property type="entry name" value="NUCLEOID-ASSOCIATED PROTEIN YBAB"/>
    <property type="match status" value="1"/>
</dbReference>
<dbReference type="InterPro" id="IPR004401">
    <property type="entry name" value="YbaB/EbfC"/>
</dbReference>
<accession>A0ABS2BHT2</accession>
<evidence type="ECO:0000256" key="1">
    <source>
        <dbReference type="ARBA" id="ARBA00023125"/>
    </source>
</evidence>
<evidence type="ECO:0000313" key="5">
    <source>
        <dbReference type="EMBL" id="MBM3115156.1"/>
    </source>
</evidence>
<feature type="coiled-coil region" evidence="3">
    <location>
        <begin position="7"/>
        <end position="34"/>
    </location>
</feature>